<organism evidence="2">
    <name type="scientific">Chromera velia CCMP2878</name>
    <dbReference type="NCBI Taxonomy" id="1169474"/>
    <lineage>
        <taxon>Eukaryota</taxon>
        <taxon>Sar</taxon>
        <taxon>Alveolata</taxon>
        <taxon>Colpodellida</taxon>
        <taxon>Chromeraceae</taxon>
        <taxon>Chromera</taxon>
    </lineage>
</organism>
<accession>A0A0G4G8V7</accession>
<dbReference type="AlphaFoldDB" id="A0A0G4G8V7"/>
<keyword evidence="1" id="KW-1133">Transmembrane helix</keyword>
<sequence length="337" mass="38171">MSGKKKEEKTGLQGFLEDQVPKLPEKVQPYAKQAIPILVQIAAFFDKAWPVIKKYFEIVKQKWIKYNLEELVPFFFGLICAFLGGYYMATIAALEAFRTFGWKAISPHVKVLMEDGKKVAEALKKDHKKDDNQDNIPDVQQLKPAEYLVRHLDLLARTVEPDRVSSAFSGLLSGTVSVVAALKLKFAKAVTLGNALAEVVQVSLRKHVVPPLKAVVPEDYKKWVEPVLLFIVRVVVMNIAFFFHRVVSAFHSAFRGGTLAARNLLPFLKKKYPHAPLVKDYEEETSWLDEGLGYTLAVLGLLFQWNMVSSGMPWLLWLIFFPLNILESILMYVVAYA</sequence>
<proteinExistence type="predicted"/>
<dbReference type="EMBL" id="CDMZ01000992">
    <property type="protein sequence ID" value="CEM25243.1"/>
    <property type="molecule type" value="Genomic_DNA"/>
</dbReference>
<reference evidence="2" key="1">
    <citation type="submission" date="2014-11" db="EMBL/GenBank/DDBJ databases">
        <authorList>
            <person name="Otto D Thomas"/>
            <person name="Naeem Raeece"/>
        </authorList>
    </citation>
    <scope>NUCLEOTIDE SEQUENCE</scope>
</reference>
<keyword evidence="1" id="KW-0812">Transmembrane</keyword>
<dbReference type="VEuPathDB" id="CryptoDB:Cvel_4367"/>
<feature type="transmembrane region" description="Helical" evidence="1">
    <location>
        <begin position="314"/>
        <end position="335"/>
    </location>
</feature>
<evidence type="ECO:0000313" key="2">
    <source>
        <dbReference type="EMBL" id="CEM25243.1"/>
    </source>
</evidence>
<feature type="transmembrane region" description="Helical" evidence="1">
    <location>
        <begin position="71"/>
        <end position="94"/>
    </location>
</feature>
<protein>
    <submittedName>
        <fullName evidence="2">Uncharacterized protein</fullName>
    </submittedName>
</protein>
<gene>
    <name evidence="2" type="ORF">Cvel_4367</name>
</gene>
<name>A0A0G4G8V7_9ALVE</name>
<keyword evidence="1" id="KW-0472">Membrane</keyword>
<evidence type="ECO:0000256" key="1">
    <source>
        <dbReference type="SAM" id="Phobius"/>
    </source>
</evidence>